<evidence type="ECO:0000256" key="4">
    <source>
        <dbReference type="ARBA" id="ARBA00022676"/>
    </source>
</evidence>
<dbReference type="Gene3D" id="3.40.50.2000">
    <property type="entry name" value="Glycogen Phosphorylase B"/>
    <property type="match status" value="1"/>
</dbReference>
<dbReference type="InterPro" id="IPR052182">
    <property type="entry name" value="Glycogen/Maltodextrin_Phosph"/>
</dbReference>
<keyword evidence="7" id="KW-0119">Carbohydrate metabolism</keyword>
<dbReference type="GO" id="GO:0005975">
    <property type="term" value="P:carbohydrate metabolic process"/>
    <property type="evidence" value="ECO:0007669"/>
    <property type="project" value="InterPro"/>
</dbReference>
<accession>X1S7T1</accession>
<dbReference type="GO" id="GO:0030170">
    <property type="term" value="F:pyridoxal phosphate binding"/>
    <property type="evidence" value="ECO:0007669"/>
    <property type="project" value="InterPro"/>
</dbReference>
<evidence type="ECO:0000256" key="2">
    <source>
        <dbReference type="ARBA" id="ARBA00006047"/>
    </source>
</evidence>
<keyword evidence="6" id="KW-0663">Pyridoxal phosphate</keyword>
<dbReference type="PANTHER" id="PTHR42655">
    <property type="entry name" value="GLYCOGEN PHOSPHORYLASE"/>
    <property type="match status" value="1"/>
</dbReference>
<keyword evidence="5" id="KW-0808">Transferase</keyword>
<evidence type="ECO:0000256" key="6">
    <source>
        <dbReference type="ARBA" id="ARBA00022898"/>
    </source>
</evidence>
<dbReference type="Pfam" id="PF00343">
    <property type="entry name" value="Phosphorylase"/>
    <property type="match status" value="1"/>
</dbReference>
<evidence type="ECO:0000256" key="1">
    <source>
        <dbReference type="ARBA" id="ARBA00001933"/>
    </source>
</evidence>
<dbReference type="EC" id="2.4.1.1" evidence="3"/>
<dbReference type="InterPro" id="IPR000811">
    <property type="entry name" value="Glyco_trans_35"/>
</dbReference>
<organism evidence="8">
    <name type="scientific">marine sediment metagenome</name>
    <dbReference type="NCBI Taxonomy" id="412755"/>
    <lineage>
        <taxon>unclassified sequences</taxon>
        <taxon>metagenomes</taxon>
        <taxon>ecological metagenomes</taxon>
    </lineage>
</organism>
<comment type="cofactor">
    <cofactor evidence="1">
        <name>pyridoxal 5'-phosphate</name>
        <dbReference type="ChEBI" id="CHEBI:597326"/>
    </cofactor>
</comment>
<feature type="non-terminal residue" evidence="8">
    <location>
        <position position="1"/>
    </location>
</feature>
<dbReference type="AlphaFoldDB" id="X1S7T1"/>
<dbReference type="SUPFAM" id="SSF53756">
    <property type="entry name" value="UDP-Glycosyltransferase/glycogen phosphorylase"/>
    <property type="match status" value="1"/>
</dbReference>
<name>X1S7T1_9ZZZZ</name>
<dbReference type="PANTHER" id="PTHR42655:SF1">
    <property type="entry name" value="GLYCOGEN PHOSPHORYLASE"/>
    <property type="match status" value="1"/>
</dbReference>
<dbReference type="InterPro" id="IPR011834">
    <property type="entry name" value="Agluc_phsphrylas"/>
</dbReference>
<proteinExistence type="inferred from homology"/>
<dbReference type="NCBIfam" id="TIGR02094">
    <property type="entry name" value="more_P_ylases"/>
    <property type="match status" value="1"/>
</dbReference>
<comment type="similarity">
    <text evidence="2">Belongs to the glycogen phosphorylase family.</text>
</comment>
<evidence type="ECO:0000256" key="5">
    <source>
        <dbReference type="ARBA" id="ARBA00022679"/>
    </source>
</evidence>
<dbReference type="InterPro" id="IPR035090">
    <property type="entry name" value="Pyridoxal_P_attach_site"/>
</dbReference>
<dbReference type="GO" id="GO:0008184">
    <property type="term" value="F:glycogen phosphorylase activity"/>
    <property type="evidence" value="ECO:0007669"/>
    <property type="project" value="InterPro"/>
</dbReference>
<evidence type="ECO:0000256" key="3">
    <source>
        <dbReference type="ARBA" id="ARBA00012591"/>
    </source>
</evidence>
<keyword evidence="4" id="KW-0328">Glycosyltransferase</keyword>
<evidence type="ECO:0000313" key="8">
    <source>
        <dbReference type="EMBL" id="GAI71465.1"/>
    </source>
</evidence>
<evidence type="ECO:0000256" key="7">
    <source>
        <dbReference type="ARBA" id="ARBA00023277"/>
    </source>
</evidence>
<protein>
    <recommendedName>
        <fullName evidence="3">glycogen phosphorylase</fullName>
        <ecNumber evidence="3">2.4.1.1</ecNumber>
    </recommendedName>
</protein>
<dbReference type="PROSITE" id="PS00102">
    <property type="entry name" value="PHOSPHORYLASE"/>
    <property type="match status" value="1"/>
</dbReference>
<gene>
    <name evidence="8" type="ORF">S12H4_03479</name>
</gene>
<comment type="caution">
    <text evidence="8">The sequence shown here is derived from an EMBL/GenBank/DDBJ whole genome shotgun (WGS) entry which is preliminary data.</text>
</comment>
<reference evidence="8" key="1">
    <citation type="journal article" date="2014" name="Front. Microbiol.">
        <title>High frequency of phylogenetically diverse reductive dehalogenase-homologous genes in deep subseafloor sedimentary metagenomes.</title>
        <authorList>
            <person name="Kawai M."/>
            <person name="Futagami T."/>
            <person name="Toyoda A."/>
            <person name="Takaki Y."/>
            <person name="Nishi S."/>
            <person name="Hori S."/>
            <person name="Arai W."/>
            <person name="Tsubouchi T."/>
            <person name="Morono Y."/>
            <person name="Uchiyama I."/>
            <person name="Ito T."/>
            <person name="Fujiyama A."/>
            <person name="Inagaki F."/>
            <person name="Takami H."/>
        </authorList>
    </citation>
    <scope>NUCLEOTIDE SEQUENCE</scope>
    <source>
        <strain evidence="8">Expedition CK06-06</strain>
    </source>
</reference>
<sequence length="229" mass="26563">HSWNLLDEELITIGFARRFATYKRATLIFHDIERLGKICQDKIQFIFAGKAHPKDTMGKDYIKKIHENSEYLYDNYGVKIVMMENYNMDLAHMMVSGCDVWLNTPERYREASGTSGMKASLNGVLNFSVQDGWWLEGYRMNPMAGWAIGPNDSNPDDPGVSNSWEIDSNALYETLENEIIPTYLNHDEWLFKSKNAISLAAFFNTNRMMVEYAKKAYLLKKQKPWKFIS</sequence>
<dbReference type="EMBL" id="BARW01000979">
    <property type="protein sequence ID" value="GAI71465.1"/>
    <property type="molecule type" value="Genomic_DNA"/>
</dbReference>